<gene>
    <name evidence="2" type="ORF">CITCOLO1_LOCUS12023</name>
</gene>
<accession>A0ABP0YLP8</accession>
<feature type="transmembrane region" description="Helical" evidence="1">
    <location>
        <begin position="85"/>
        <end position="103"/>
    </location>
</feature>
<keyword evidence="1" id="KW-0812">Transmembrane</keyword>
<keyword evidence="1" id="KW-1133">Transmembrane helix</keyword>
<keyword evidence="1" id="KW-0472">Membrane</keyword>
<sequence>MQGRQPKSLRNSPSLKRSALHLSAQQELSRLGATLQTLLKLGSHCQKLTISLALFNESARPFKAPKFRFWVNRVLDLGALHNLNLIRVWVIIFLLSITLSCSLNP</sequence>
<protein>
    <submittedName>
        <fullName evidence="2">Uncharacterized protein</fullName>
    </submittedName>
</protein>
<evidence type="ECO:0000313" key="2">
    <source>
        <dbReference type="EMBL" id="CAK9319986.1"/>
    </source>
</evidence>
<name>A0ABP0YLP8_9ROSI</name>
<keyword evidence="3" id="KW-1185">Reference proteome</keyword>
<organism evidence="2 3">
    <name type="scientific">Citrullus colocynthis</name>
    <name type="common">colocynth</name>
    <dbReference type="NCBI Taxonomy" id="252529"/>
    <lineage>
        <taxon>Eukaryota</taxon>
        <taxon>Viridiplantae</taxon>
        <taxon>Streptophyta</taxon>
        <taxon>Embryophyta</taxon>
        <taxon>Tracheophyta</taxon>
        <taxon>Spermatophyta</taxon>
        <taxon>Magnoliopsida</taxon>
        <taxon>eudicotyledons</taxon>
        <taxon>Gunneridae</taxon>
        <taxon>Pentapetalae</taxon>
        <taxon>rosids</taxon>
        <taxon>fabids</taxon>
        <taxon>Cucurbitales</taxon>
        <taxon>Cucurbitaceae</taxon>
        <taxon>Benincaseae</taxon>
        <taxon>Citrullus</taxon>
    </lineage>
</organism>
<reference evidence="2 3" key="1">
    <citation type="submission" date="2024-03" db="EMBL/GenBank/DDBJ databases">
        <authorList>
            <person name="Gkanogiannis A."/>
            <person name="Becerra Lopez-Lavalle L."/>
        </authorList>
    </citation>
    <scope>NUCLEOTIDE SEQUENCE [LARGE SCALE GENOMIC DNA]</scope>
</reference>
<evidence type="ECO:0000256" key="1">
    <source>
        <dbReference type="SAM" id="Phobius"/>
    </source>
</evidence>
<dbReference type="Proteomes" id="UP001642487">
    <property type="component" value="Chromosome 4"/>
</dbReference>
<evidence type="ECO:0000313" key="3">
    <source>
        <dbReference type="Proteomes" id="UP001642487"/>
    </source>
</evidence>
<proteinExistence type="predicted"/>
<dbReference type="EMBL" id="OZ021738">
    <property type="protein sequence ID" value="CAK9319986.1"/>
    <property type="molecule type" value="Genomic_DNA"/>
</dbReference>